<dbReference type="AlphaFoldDB" id="A0A284QRY4"/>
<proteinExistence type="predicted"/>
<sequence>MFLRQQENRDCTLFPSRRGAPDDPPPSTLFDHLLRGVLVTEEHRTGVDSKCWENGQSSTLAVGHTPALATIFRENNQYDTPQWWMNDSPRPIRDDALYHILDVLLIRCIPREDTTLAAFLDDLGLHFSELGNLHVQCDIVNCYVKSIVCESEGDGFFLCLERPR</sequence>
<name>A0A284QRY4_ARMOS</name>
<evidence type="ECO:0000313" key="2">
    <source>
        <dbReference type="EMBL" id="SJK99207.1"/>
    </source>
</evidence>
<feature type="region of interest" description="Disordered" evidence="1">
    <location>
        <begin position="1"/>
        <end position="26"/>
    </location>
</feature>
<dbReference type="Proteomes" id="UP000219338">
    <property type="component" value="Unassembled WGS sequence"/>
</dbReference>
<organism evidence="2 3">
    <name type="scientific">Armillaria ostoyae</name>
    <name type="common">Armillaria root rot fungus</name>
    <dbReference type="NCBI Taxonomy" id="47428"/>
    <lineage>
        <taxon>Eukaryota</taxon>
        <taxon>Fungi</taxon>
        <taxon>Dikarya</taxon>
        <taxon>Basidiomycota</taxon>
        <taxon>Agaricomycotina</taxon>
        <taxon>Agaricomycetes</taxon>
        <taxon>Agaricomycetidae</taxon>
        <taxon>Agaricales</taxon>
        <taxon>Marasmiineae</taxon>
        <taxon>Physalacriaceae</taxon>
        <taxon>Armillaria</taxon>
    </lineage>
</organism>
<evidence type="ECO:0000313" key="3">
    <source>
        <dbReference type="Proteomes" id="UP000219338"/>
    </source>
</evidence>
<gene>
    <name evidence="2" type="ORF">ARMOST_02498</name>
</gene>
<reference evidence="3" key="1">
    <citation type="journal article" date="2017" name="Nat. Ecol. Evol.">
        <title>Genome expansion and lineage-specific genetic innovations in the forest pathogenic fungi Armillaria.</title>
        <authorList>
            <person name="Sipos G."/>
            <person name="Prasanna A.N."/>
            <person name="Walter M.C."/>
            <person name="O'Connor E."/>
            <person name="Balint B."/>
            <person name="Krizsan K."/>
            <person name="Kiss B."/>
            <person name="Hess J."/>
            <person name="Varga T."/>
            <person name="Slot J."/>
            <person name="Riley R."/>
            <person name="Boka B."/>
            <person name="Rigling D."/>
            <person name="Barry K."/>
            <person name="Lee J."/>
            <person name="Mihaltcheva S."/>
            <person name="LaButti K."/>
            <person name="Lipzen A."/>
            <person name="Waldron R."/>
            <person name="Moloney N.M."/>
            <person name="Sperisen C."/>
            <person name="Kredics L."/>
            <person name="Vagvoelgyi C."/>
            <person name="Patrignani A."/>
            <person name="Fitzpatrick D."/>
            <person name="Nagy I."/>
            <person name="Doyle S."/>
            <person name="Anderson J.B."/>
            <person name="Grigoriev I.V."/>
            <person name="Gueldener U."/>
            <person name="Muensterkoetter M."/>
            <person name="Nagy L.G."/>
        </authorList>
    </citation>
    <scope>NUCLEOTIDE SEQUENCE [LARGE SCALE GENOMIC DNA]</scope>
    <source>
        <strain evidence="3">C18/9</strain>
    </source>
</reference>
<feature type="compositionally biased region" description="Basic and acidic residues" evidence="1">
    <location>
        <begin position="1"/>
        <end position="10"/>
    </location>
</feature>
<protein>
    <submittedName>
        <fullName evidence="2">Uncharacterized protein</fullName>
    </submittedName>
</protein>
<evidence type="ECO:0000256" key="1">
    <source>
        <dbReference type="SAM" id="MobiDB-lite"/>
    </source>
</evidence>
<accession>A0A284QRY4</accession>
<dbReference type="EMBL" id="FUEG01000002">
    <property type="protein sequence ID" value="SJK99207.1"/>
    <property type="molecule type" value="Genomic_DNA"/>
</dbReference>
<keyword evidence="3" id="KW-1185">Reference proteome</keyword>